<dbReference type="GO" id="GO:0008270">
    <property type="term" value="F:zinc ion binding"/>
    <property type="evidence" value="ECO:0007669"/>
    <property type="project" value="InterPro"/>
</dbReference>
<dbReference type="CDD" id="cd00085">
    <property type="entry name" value="HNHc"/>
    <property type="match status" value="1"/>
</dbReference>
<dbReference type="Gene3D" id="1.10.30.50">
    <property type="match status" value="1"/>
</dbReference>
<dbReference type="InterPro" id="IPR052892">
    <property type="entry name" value="NA-targeting_endonuclease"/>
</dbReference>
<dbReference type="Proteomes" id="UP000318878">
    <property type="component" value="Unassembled WGS sequence"/>
</dbReference>
<keyword evidence="2" id="KW-0378">Hydrolase</keyword>
<dbReference type="AlphaFoldDB" id="A0A5C5VMY6"/>
<protein>
    <submittedName>
        <fullName evidence="2">HNH endonuclease</fullName>
    </submittedName>
</protein>
<evidence type="ECO:0000313" key="2">
    <source>
        <dbReference type="EMBL" id="TWT39261.1"/>
    </source>
</evidence>
<dbReference type="EMBL" id="SJPF01000001">
    <property type="protein sequence ID" value="TWT39261.1"/>
    <property type="molecule type" value="Genomic_DNA"/>
</dbReference>
<feature type="domain" description="HNH nuclease" evidence="1">
    <location>
        <begin position="6"/>
        <end position="61"/>
    </location>
</feature>
<name>A0A5C5VMY6_9BACT</name>
<organism evidence="2 3">
    <name type="scientific">Blastopirellula retiformator</name>
    <dbReference type="NCBI Taxonomy" id="2527970"/>
    <lineage>
        <taxon>Bacteria</taxon>
        <taxon>Pseudomonadati</taxon>
        <taxon>Planctomycetota</taxon>
        <taxon>Planctomycetia</taxon>
        <taxon>Pirellulales</taxon>
        <taxon>Pirellulaceae</taxon>
        <taxon>Blastopirellula</taxon>
    </lineage>
</organism>
<keyword evidence="3" id="KW-1185">Reference proteome</keyword>
<keyword evidence="2" id="KW-0540">Nuclease</keyword>
<comment type="caution">
    <text evidence="2">The sequence shown here is derived from an EMBL/GenBank/DDBJ whole genome shotgun (WGS) entry which is preliminary data.</text>
</comment>
<dbReference type="InterPro" id="IPR002711">
    <property type="entry name" value="HNH"/>
</dbReference>
<dbReference type="RefSeq" id="WP_222434794.1">
    <property type="nucleotide sequence ID" value="NZ_SJPF01000001.1"/>
</dbReference>
<dbReference type="GO" id="GO:0003676">
    <property type="term" value="F:nucleic acid binding"/>
    <property type="evidence" value="ECO:0007669"/>
    <property type="project" value="InterPro"/>
</dbReference>
<dbReference type="PANTHER" id="PTHR33877">
    <property type="entry name" value="SLL1193 PROTEIN"/>
    <property type="match status" value="1"/>
</dbReference>
<dbReference type="InterPro" id="IPR003615">
    <property type="entry name" value="HNH_nuc"/>
</dbReference>
<proteinExistence type="predicted"/>
<evidence type="ECO:0000259" key="1">
    <source>
        <dbReference type="SMART" id="SM00507"/>
    </source>
</evidence>
<dbReference type="Pfam" id="PF01844">
    <property type="entry name" value="HNH"/>
    <property type="match status" value="1"/>
</dbReference>
<accession>A0A5C5VMY6</accession>
<reference evidence="2 3" key="1">
    <citation type="submission" date="2019-02" db="EMBL/GenBank/DDBJ databases">
        <title>Deep-cultivation of Planctomycetes and their phenomic and genomic characterization uncovers novel biology.</title>
        <authorList>
            <person name="Wiegand S."/>
            <person name="Jogler M."/>
            <person name="Boedeker C."/>
            <person name="Pinto D."/>
            <person name="Vollmers J."/>
            <person name="Rivas-Marin E."/>
            <person name="Kohn T."/>
            <person name="Peeters S.H."/>
            <person name="Heuer A."/>
            <person name="Rast P."/>
            <person name="Oberbeckmann S."/>
            <person name="Bunk B."/>
            <person name="Jeske O."/>
            <person name="Meyerdierks A."/>
            <person name="Storesund J.E."/>
            <person name="Kallscheuer N."/>
            <person name="Luecker S."/>
            <person name="Lage O.M."/>
            <person name="Pohl T."/>
            <person name="Merkel B.J."/>
            <person name="Hornburger P."/>
            <person name="Mueller R.-W."/>
            <person name="Bruemmer F."/>
            <person name="Labrenz M."/>
            <person name="Spormann A.M."/>
            <person name="Op Den Camp H."/>
            <person name="Overmann J."/>
            <person name="Amann R."/>
            <person name="Jetten M.S.M."/>
            <person name="Mascher T."/>
            <person name="Medema M.H."/>
            <person name="Devos D.P."/>
            <person name="Kaster A.-K."/>
            <person name="Ovreas L."/>
            <person name="Rohde M."/>
            <person name="Galperin M.Y."/>
            <person name="Jogler C."/>
        </authorList>
    </citation>
    <scope>NUCLEOTIDE SEQUENCE [LARGE SCALE GENOMIC DNA]</scope>
    <source>
        <strain evidence="2 3">Enr8</strain>
    </source>
</reference>
<evidence type="ECO:0000313" key="3">
    <source>
        <dbReference type="Proteomes" id="UP000318878"/>
    </source>
</evidence>
<gene>
    <name evidence="2" type="ORF">Enr8_09590</name>
</gene>
<keyword evidence="2" id="KW-0255">Endonuclease</keyword>
<dbReference type="PANTHER" id="PTHR33877:SF1">
    <property type="entry name" value="TYPE IV METHYL-DIRECTED RESTRICTION ENZYME ECOKMCRA"/>
    <property type="match status" value="1"/>
</dbReference>
<dbReference type="SMART" id="SM00507">
    <property type="entry name" value="HNHc"/>
    <property type="match status" value="1"/>
</dbReference>
<dbReference type="GO" id="GO:0004519">
    <property type="term" value="F:endonuclease activity"/>
    <property type="evidence" value="ECO:0007669"/>
    <property type="project" value="UniProtKB-KW"/>
</dbReference>
<sequence length="139" mass="16008">MTISVALRRAIWQRAENRCEYCQMPQDFDPVTFEIDHVIPEKMNGATELQNLCLACFKCNNHKGPNIAAIDPKTSEKAFLFDPRSHNWFEHFRWDGPILRSETPEGRATIELLQVNVGHRVAHRRQLIVEGVFPPGNRA</sequence>